<evidence type="ECO:0000256" key="1">
    <source>
        <dbReference type="SAM" id="Phobius"/>
    </source>
</evidence>
<dbReference type="Proteomes" id="UP000095283">
    <property type="component" value="Unplaced"/>
</dbReference>
<organism evidence="2 3">
    <name type="scientific">Heterorhabditis bacteriophora</name>
    <name type="common">Entomopathogenic nematode worm</name>
    <dbReference type="NCBI Taxonomy" id="37862"/>
    <lineage>
        <taxon>Eukaryota</taxon>
        <taxon>Metazoa</taxon>
        <taxon>Ecdysozoa</taxon>
        <taxon>Nematoda</taxon>
        <taxon>Chromadorea</taxon>
        <taxon>Rhabditida</taxon>
        <taxon>Rhabditina</taxon>
        <taxon>Rhabditomorpha</taxon>
        <taxon>Strongyloidea</taxon>
        <taxon>Heterorhabditidae</taxon>
        <taxon>Heterorhabditis</taxon>
    </lineage>
</organism>
<feature type="transmembrane region" description="Helical" evidence="1">
    <location>
        <begin position="6"/>
        <end position="25"/>
    </location>
</feature>
<evidence type="ECO:0000313" key="3">
    <source>
        <dbReference type="WBParaSite" id="Hba_03130"/>
    </source>
</evidence>
<keyword evidence="1" id="KW-0472">Membrane</keyword>
<keyword evidence="2" id="KW-1185">Reference proteome</keyword>
<proteinExistence type="predicted"/>
<keyword evidence="1" id="KW-1133">Transmembrane helix</keyword>
<evidence type="ECO:0000313" key="2">
    <source>
        <dbReference type="Proteomes" id="UP000095283"/>
    </source>
</evidence>
<accession>A0A1I7WDZ5</accession>
<reference evidence="3" key="1">
    <citation type="submission" date="2016-11" db="UniProtKB">
        <authorList>
            <consortium name="WormBaseParasite"/>
        </authorList>
    </citation>
    <scope>IDENTIFICATION</scope>
</reference>
<keyword evidence="1" id="KW-0812">Transmembrane</keyword>
<protein>
    <submittedName>
        <fullName evidence="3">Uncharacterized protein</fullName>
    </submittedName>
</protein>
<sequence>MCVKFLYDFLIIFYVLSSKVMLISLRTFNKFTTIV</sequence>
<name>A0A1I7WDZ5_HETBA</name>
<dbReference type="AlphaFoldDB" id="A0A1I7WDZ5"/>
<dbReference type="WBParaSite" id="Hba_03130">
    <property type="protein sequence ID" value="Hba_03130"/>
    <property type="gene ID" value="Hba_03130"/>
</dbReference>